<dbReference type="Pfam" id="PF24807">
    <property type="entry name" value="WD40_CDC20-Fz"/>
    <property type="match status" value="1"/>
</dbReference>
<dbReference type="PROSITE" id="PS50082">
    <property type="entry name" value="WD_REPEATS_2"/>
    <property type="match status" value="3"/>
</dbReference>
<dbReference type="Gene3D" id="2.130.10.10">
    <property type="entry name" value="YVTN repeat-like/Quinoprotein amine dehydrogenase"/>
    <property type="match status" value="1"/>
</dbReference>
<comment type="caution">
    <text evidence="11">The sequence shown here is derived from an EMBL/GenBank/DDBJ whole genome shotgun (WGS) entry which is preliminary data.</text>
</comment>
<organism evidence="11 12">
    <name type="scientific">Tanacetum coccineum</name>
    <dbReference type="NCBI Taxonomy" id="301880"/>
    <lineage>
        <taxon>Eukaryota</taxon>
        <taxon>Viridiplantae</taxon>
        <taxon>Streptophyta</taxon>
        <taxon>Embryophyta</taxon>
        <taxon>Tracheophyta</taxon>
        <taxon>Spermatophyta</taxon>
        <taxon>Magnoliopsida</taxon>
        <taxon>eudicotyledons</taxon>
        <taxon>Gunneridae</taxon>
        <taxon>Pentapetalae</taxon>
        <taxon>asterids</taxon>
        <taxon>campanulids</taxon>
        <taxon>Asterales</taxon>
        <taxon>Asteraceae</taxon>
        <taxon>Asteroideae</taxon>
        <taxon>Anthemideae</taxon>
        <taxon>Anthemidinae</taxon>
        <taxon>Tanacetum</taxon>
    </lineage>
</organism>
<comment type="similarity">
    <text evidence="1">Belongs to the WD repeat CDC20/Fizzy family.</text>
</comment>
<evidence type="ECO:0000256" key="4">
    <source>
        <dbReference type="ARBA" id="ARBA00022737"/>
    </source>
</evidence>
<feature type="compositionally biased region" description="Polar residues" evidence="9">
    <location>
        <begin position="95"/>
        <end position="115"/>
    </location>
</feature>
<feature type="repeat" description="WD" evidence="8">
    <location>
        <begin position="271"/>
        <end position="312"/>
    </location>
</feature>
<evidence type="ECO:0000256" key="3">
    <source>
        <dbReference type="ARBA" id="ARBA00022618"/>
    </source>
</evidence>
<evidence type="ECO:0000313" key="11">
    <source>
        <dbReference type="EMBL" id="GJT17042.1"/>
    </source>
</evidence>
<feature type="region of interest" description="Disordered" evidence="9">
    <location>
        <begin position="89"/>
        <end position="117"/>
    </location>
</feature>
<reference evidence="11" key="1">
    <citation type="journal article" date="2022" name="Int. J. Mol. Sci.">
        <title>Draft Genome of Tanacetum Coccineum: Genomic Comparison of Closely Related Tanacetum-Family Plants.</title>
        <authorList>
            <person name="Yamashiro T."/>
            <person name="Shiraishi A."/>
            <person name="Nakayama K."/>
            <person name="Satake H."/>
        </authorList>
    </citation>
    <scope>NUCLEOTIDE SEQUENCE</scope>
</reference>
<evidence type="ECO:0000256" key="6">
    <source>
        <dbReference type="ARBA" id="ARBA00023306"/>
    </source>
</evidence>
<feature type="repeat" description="WD" evidence="8">
    <location>
        <begin position="355"/>
        <end position="396"/>
    </location>
</feature>
<keyword evidence="5" id="KW-0498">Mitosis</keyword>
<dbReference type="InterPro" id="IPR011047">
    <property type="entry name" value="Quinoprotein_ADH-like_sf"/>
</dbReference>
<name>A0ABQ5BT51_9ASTR</name>
<keyword evidence="6" id="KW-0131">Cell cycle</keyword>
<dbReference type="InterPro" id="IPR019775">
    <property type="entry name" value="WD40_repeat_CS"/>
</dbReference>
<dbReference type="InterPro" id="IPR033010">
    <property type="entry name" value="Cdc20/Fizzy"/>
</dbReference>
<comment type="function">
    <text evidence="7">Component of the anaphase promoting complex/cyclosome (APC/C), a cell cycle-regulated E3 ubiquitin-protein ligase complex that controls progression through mitosis and the G1 phase of the cell cycle.</text>
</comment>
<dbReference type="Proteomes" id="UP001151760">
    <property type="component" value="Unassembled WGS sequence"/>
</dbReference>
<proteinExistence type="inferred from homology"/>
<evidence type="ECO:0000256" key="2">
    <source>
        <dbReference type="ARBA" id="ARBA00022574"/>
    </source>
</evidence>
<keyword evidence="2 8" id="KW-0853">WD repeat</keyword>
<dbReference type="PROSITE" id="PS50294">
    <property type="entry name" value="WD_REPEATS_REGION"/>
    <property type="match status" value="2"/>
</dbReference>
<dbReference type="SUPFAM" id="SSF50998">
    <property type="entry name" value="Quinoprotein alcohol dehydrogenase-like"/>
    <property type="match status" value="1"/>
</dbReference>
<evidence type="ECO:0000256" key="9">
    <source>
        <dbReference type="SAM" id="MobiDB-lite"/>
    </source>
</evidence>
<evidence type="ECO:0000256" key="1">
    <source>
        <dbReference type="ARBA" id="ARBA00006445"/>
    </source>
</evidence>
<dbReference type="PANTHER" id="PTHR19918">
    <property type="entry name" value="CELL DIVISION CYCLE 20 CDC20 FIZZY -RELATED"/>
    <property type="match status" value="1"/>
</dbReference>
<gene>
    <name evidence="11" type="ORF">Tco_0875748</name>
</gene>
<dbReference type="InterPro" id="IPR001680">
    <property type="entry name" value="WD40_rpt"/>
</dbReference>
<feature type="domain" description="CDC20/Fizzy WD40" evidence="10">
    <location>
        <begin position="225"/>
        <end position="523"/>
    </location>
</feature>
<evidence type="ECO:0000256" key="7">
    <source>
        <dbReference type="ARBA" id="ARBA00023425"/>
    </source>
</evidence>
<dbReference type="PROSITE" id="PS00678">
    <property type="entry name" value="WD_REPEATS_1"/>
    <property type="match status" value="1"/>
</dbReference>
<evidence type="ECO:0000256" key="5">
    <source>
        <dbReference type="ARBA" id="ARBA00022776"/>
    </source>
</evidence>
<reference evidence="11" key="2">
    <citation type="submission" date="2022-01" db="EMBL/GenBank/DDBJ databases">
        <authorList>
            <person name="Yamashiro T."/>
            <person name="Shiraishi A."/>
            <person name="Satake H."/>
            <person name="Nakayama K."/>
        </authorList>
    </citation>
    <scope>NUCLEOTIDE SEQUENCE</scope>
</reference>
<dbReference type="InterPro" id="IPR015943">
    <property type="entry name" value="WD40/YVTN_repeat-like_dom_sf"/>
</dbReference>
<keyword evidence="4" id="KW-0677">Repeat</keyword>
<dbReference type="EMBL" id="BQNB010013524">
    <property type="protein sequence ID" value="GJT17042.1"/>
    <property type="molecule type" value="Genomic_DNA"/>
</dbReference>
<protein>
    <submittedName>
        <fullName evidence="11">Cell division cycle 20.2, cofactor of APC complex-like protein</fullName>
    </submittedName>
</protein>
<dbReference type="InterPro" id="IPR056150">
    <property type="entry name" value="WD40_CDC20-Fz"/>
</dbReference>
<accession>A0ABQ5BT51</accession>
<feature type="repeat" description="WD" evidence="8">
    <location>
        <begin position="492"/>
        <end position="525"/>
    </location>
</feature>
<keyword evidence="3" id="KW-0132">Cell division</keyword>
<evidence type="ECO:0000313" key="12">
    <source>
        <dbReference type="Proteomes" id="UP001151760"/>
    </source>
</evidence>
<keyword evidence="12" id="KW-1185">Reference proteome</keyword>
<sequence length="551" mass="61574">MGVMGKFEWMNTCSKKQCRSLFWRMKAAMKKAVKNKHTFLVALYGGTKKQFNFQYDPLSYALNFDDGTHDHHHDHFLHVVEPHEITKLPLKKQQQESPSSRSVITSSATKSSNALKEQYLHRKNSRENLDRFIPNRSAMDFGYAHYMLTAAKKGKENPVDCSPAREAYRKRLAEGCNMNRTRILAFKNKPPTPIEAIPSDLFEPVQQSKPVKARRHIPQSCERTLDAPDLVDDYYLNLLDWGSSNVLAIALANTVYLWDATDGNTSELVTVDDESGPVTSVKWAPDGRHISVGLNSSDVQLYDSTTNRLLRTMRGGHQSRVGAMDWNNHILTTGGMDGQIVNNDVRVREHVVETYSGHHQEVCGLKWSGSGQQLASGGNDNLLHIWDRRSMASANAPTQYLHRMEEHTAAVKALAWCPFQANLLASGGGGSDKRIKFWNTHTGACLNSVDTGSQVCALLWNKNERELLSSHGFSQNQLTLWKYPSMVKMAELTGHTSRVLHMTQSPDGCTVASAAGDETLRFWNVFGSPDVAAKSAPKAAPEPFAHVSRIR</sequence>
<dbReference type="SMART" id="SM00320">
    <property type="entry name" value="WD40"/>
    <property type="match status" value="7"/>
</dbReference>
<evidence type="ECO:0000256" key="8">
    <source>
        <dbReference type="PROSITE-ProRule" id="PRU00221"/>
    </source>
</evidence>
<dbReference type="PANTHER" id="PTHR19918:SF8">
    <property type="entry name" value="FI02843P"/>
    <property type="match status" value="1"/>
</dbReference>
<evidence type="ECO:0000259" key="10">
    <source>
        <dbReference type="Pfam" id="PF24807"/>
    </source>
</evidence>